<dbReference type="EMBL" id="LAPT01000023">
    <property type="protein sequence ID" value="PXF32151.1"/>
    <property type="molecule type" value="Genomic_DNA"/>
</dbReference>
<dbReference type="Proteomes" id="UP000248090">
    <property type="component" value="Unassembled WGS sequence"/>
</dbReference>
<reference evidence="2 3" key="1">
    <citation type="submission" date="2015-03" db="EMBL/GenBank/DDBJ databases">
        <authorList>
            <person name="Krishnan R."/>
            <person name="Midha S."/>
            <person name="Patil P.B."/>
            <person name="Rameshkumar N."/>
        </authorList>
    </citation>
    <scope>NUCLEOTIDE SEQUENCE [LARGE SCALE GENOMIC DNA]</scope>
    <source>
        <strain evidence="2 3">L1E11</strain>
    </source>
</reference>
<keyword evidence="3" id="KW-1185">Reference proteome</keyword>
<protein>
    <submittedName>
        <fullName evidence="2">Uncharacterized protein</fullName>
    </submittedName>
</protein>
<feature type="region of interest" description="Disordered" evidence="1">
    <location>
        <begin position="258"/>
        <end position="277"/>
    </location>
</feature>
<sequence>MDRFQLVLLHQPSYGERSKEVRDYFGKLLALRIQGYFHEHGHRYIPVDIYDHFASHLLLLCNGEAVACARIVDHDACVQHELAFPPVTLLSQSGSPSAVAAVQQFVQQYGQQGGVGYDSAFTLCPAIRQQRLAATVVKVMHGLWMLYHQHSQPRRFVVSATLRLKTERLFSKLGCAPVCSDSYFQLHSINSELAMMMLFSRPSALAQEWMAHYQTLWDARIELGTPFSRVAIVPPAGLPCASHSLALYGCPPAAVEPSTTVGHRPPSDHRQGSLPCS</sequence>
<accession>A0ABX5M3J1</accession>
<evidence type="ECO:0000313" key="3">
    <source>
        <dbReference type="Proteomes" id="UP000248090"/>
    </source>
</evidence>
<organism evidence="2 3">
    <name type="scientific">Pokkaliibacter plantistimulans</name>
    <dbReference type="NCBI Taxonomy" id="1635171"/>
    <lineage>
        <taxon>Bacteria</taxon>
        <taxon>Pseudomonadati</taxon>
        <taxon>Pseudomonadota</taxon>
        <taxon>Gammaproteobacteria</taxon>
        <taxon>Oceanospirillales</taxon>
        <taxon>Balneatrichaceae</taxon>
        <taxon>Pokkaliibacter</taxon>
    </lineage>
</organism>
<dbReference type="InterPro" id="IPR016181">
    <property type="entry name" value="Acyl_CoA_acyltransferase"/>
</dbReference>
<comment type="caution">
    <text evidence="2">The sequence shown here is derived from an EMBL/GenBank/DDBJ whole genome shotgun (WGS) entry which is preliminary data.</text>
</comment>
<gene>
    <name evidence="2" type="ORF">WH50_06010</name>
</gene>
<evidence type="ECO:0000256" key="1">
    <source>
        <dbReference type="SAM" id="MobiDB-lite"/>
    </source>
</evidence>
<dbReference type="SUPFAM" id="SSF55729">
    <property type="entry name" value="Acyl-CoA N-acyltransferases (Nat)"/>
    <property type="match status" value="1"/>
</dbReference>
<evidence type="ECO:0000313" key="2">
    <source>
        <dbReference type="EMBL" id="PXF32151.1"/>
    </source>
</evidence>
<dbReference type="RefSeq" id="WP_110186515.1">
    <property type="nucleotide sequence ID" value="NZ_CP177354.1"/>
</dbReference>
<name>A0ABX5M3J1_9GAMM</name>
<proteinExistence type="predicted"/>